<dbReference type="AlphaFoldDB" id="A0A5S4WEC4"/>
<evidence type="ECO:0000313" key="6">
    <source>
        <dbReference type="Proteomes" id="UP000324853"/>
    </source>
</evidence>
<dbReference type="Proteomes" id="UP000324853">
    <property type="component" value="Unassembled WGS sequence"/>
</dbReference>
<protein>
    <submittedName>
        <fullName evidence="5">DUF3459 domain-containing protein</fullName>
    </submittedName>
</protein>
<dbReference type="InterPro" id="IPR045857">
    <property type="entry name" value="O16G_dom_2"/>
</dbReference>
<dbReference type="PANTHER" id="PTHR10357">
    <property type="entry name" value="ALPHA-AMYLASE FAMILY MEMBER"/>
    <property type="match status" value="1"/>
</dbReference>
<comment type="caution">
    <text evidence="5">The sequence shown here is derived from an EMBL/GenBank/DDBJ whole genome shotgun (WGS) entry which is preliminary data.</text>
</comment>
<organism evidence="5 6">
    <name type="scientific">Bradyrhizobium cytisi</name>
    <dbReference type="NCBI Taxonomy" id="515489"/>
    <lineage>
        <taxon>Bacteria</taxon>
        <taxon>Pseudomonadati</taxon>
        <taxon>Pseudomonadota</taxon>
        <taxon>Alphaproteobacteria</taxon>
        <taxon>Hyphomicrobiales</taxon>
        <taxon>Nitrobacteraceae</taxon>
        <taxon>Bradyrhizobium</taxon>
    </lineage>
</organism>
<dbReference type="OrthoDB" id="9805159at2"/>
<dbReference type="SUPFAM" id="SSF51011">
    <property type="entry name" value="Glycosyl hydrolase domain"/>
    <property type="match status" value="1"/>
</dbReference>
<sequence>MAQGGENWWRDGIFYQIYPRSFQDGDGDGVGDLAGILRRLPYVKSLGVDAIWLSPIFPSPMADFGYDISDYTGIDPLFGTMADFDALLAAAHDNGLKLILDLVPNHTSDQHPWFMESRSSRDNPKRDWYIWRDPAPDGSVPNNWLSEFGGSAWQIDAATGQYYYHAFLAQQPDLNWRNPEVRAAIYDVMRFWLEKGVDGFRVDVIWHLIKDSEFRDNPPNPHYVEGRPPNESILTQYSTDQPEVFDVIAEMRRVIDAYPARVLIGEVYLPLHRLMAYYGNDLTGAQMPFNFALLSTFWSARSIEKIIDDYEKALPTGAWPNWVLGNHDRPRVASRVGPEQARVAAMLLLTLRGTPTLYYGDEIGMHQLAIAPADVRDPFEKNVPGIGVGRDGCRTPMQWDSSGFGGFSDVKPWLPLPEDHIRENAVNLDADTRSILSLYKRLIALRKACPPLVSGDYHPIAAQGDLLIYRRGAEGRAVIVVLNLGPEPIAVTTSAIRFGSEILLSTFLDREGEQLEGVLDLRGNEGVVVAANVHASSPVS</sequence>
<dbReference type="Pfam" id="PF00128">
    <property type="entry name" value="Alpha-amylase"/>
    <property type="match status" value="1"/>
</dbReference>
<dbReference type="FunFam" id="3.90.400.10:FF:000002">
    <property type="entry name" value="Sucrose isomerase"/>
    <property type="match status" value="1"/>
</dbReference>
<dbReference type="Gene3D" id="3.20.20.80">
    <property type="entry name" value="Glycosidases"/>
    <property type="match status" value="2"/>
</dbReference>
<name>A0A5S4WEC4_9BRAD</name>
<dbReference type="GO" id="GO:0009313">
    <property type="term" value="P:oligosaccharide catabolic process"/>
    <property type="evidence" value="ECO:0007669"/>
    <property type="project" value="TreeGrafter"/>
</dbReference>
<dbReference type="InterPro" id="IPR006047">
    <property type="entry name" value="GH13_cat_dom"/>
</dbReference>
<dbReference type="RefSeq" id="WP_148754296.1">
    <property type="nucleotide sequence ID" value="NZ_VSSR01000051.1"/>
</dbReference>
<evidence type="ECO:0000256" key="1">
    <source>
        <dbReference type="ARBA" id="ARBA00008061"/>
    </source>
</evidence>
<keyword evidence="6" id="KW-1185">Reference proteome</keyword>
<dbReference type="SMART" id="SM00642">
    <property type="entry name" value="Aamy"/>
    <property type="match status" value="1"/>
</dbReference>
<accession>A0A5S4WEC4</accession>
<keyword evidence="2" id="KW-0378">Hydrolase</keyword>
<reference evidence="5 6" key="1">
    <citation type="submission" date="2019-08" db="EMBL/GenBank/DDBJ databases">
        <title>Bradyrhizobium hipponensis sp. nov., a rhizobium isolated from a Lupinus angustifolius root nodule in Tunisia.</title>
        <authorList>
            <person name="Off K."/>
            <person name="Rejili M."/>
            <person name="Mars M."/>
            <person name="Brachmann A."/>
            <person name="Marin M."/>
        </authorList>
    </citation>
    <scope>NUCLEOTIDE SEQUENCE [LARGE SCALE GENOMIC DNA]</scope>
    <source>
        <strain evidence="5 6">CTAW11</strain>
    </source>
</reference>
<evidence type="ECO:0000313" key="5">
    <source>
        <dbReference type="EMBL" id="TYL78061.1"/>
    </source>
</evidence>
<proteinExistence type="inferred from homology"/>
<dbReference type="GO" id="GO:0004556">
    <property type="term" value="F:alpha-amylase activity"/>
    <property type="evidence" value="ECO:0007669"/>
    <property type="project" value="TreeGrafter"/>
</dbReference>
<dbReference type="CDD" id="cd11331">
    <property type="entry name" value="AmyAc_OligoGlu_like"/>
    <property type="match status" value="1"/>
</dbReference>
<dbReference type="Gene3D" id="3.90.400.10">
    <property type="entry name" value="Oligo-1,6-glucosidase, Domain 2"/>
    <property type="match status" value="1"/>
</dbReference>
<dbReference type="PANTHER" id="PTHR10357:SF179">
    <property type="entry name" value="NEUTRAL AND BASIC AMINO ACID TRANSPORT PROTEIN RBAT"/>
    <property type="match status" value="1"/>
</dbReference>
<evidence type="ECO:0000256" key="2">
    <source>
        <dbReference type="ARBA" id="ARBA00022801"/>
    </source>
</evidence>
<evidence type="ECO:0000259" key="4">
    <source>
        <dbReference type="SMART" id="SM00642"/>
    </source>
</evidence>
<dbReference type="EMBL" id="VSSR01000051">
    <property type="protein sequence ID" value="TYL78061.1"/>
    <property type="molecule type" value="Genomic_DNA"/>
</dbReference>
<evidence type="ECO:0000256" key="3">
    <source>
        <dbReference type="ARBA" id="ARBA00023295"/>
    </source>
</evidence>
<feature type="domain" description="Glycosyl hydrolase family 13 catalytic" evidence="4">
    <location>
        <begin position="16"/>
        <end position="394"/>
    </location>
</feature>
<dbReference type="SUPFAM" id="SSF51445">
    <property type="entry name" value="(Trans)glycosidases"/>
    <property type="match status" value="1"/>
</dbReference>
<dbReference type="InterPro" id="IPR017853">
    <property type="entry name" value="GH"/>
</dbReference>
<keyword evidence="3" id="KW-0326">Glycosidase</keyword>
<gene>
    <name evidence="5" type="ORF">FXB38_28755</name>
</gene>
<comment type="similarity">
    <text evidence="1">Belongs to the glycosyl hydrolase 13 family.</text>
</comment>